<feature type="transmembrane region" description="Helical" evidence="9">
    <location>
        <begin position="496"/>
        <end position="521"/>
    </location>
</feature>
<feature type="binding site" evidence="8">
    <location>
        <position position="408"/>
    </location>
    <ligand>
        <name>Na(+)</name>
        <dbReference type="ChEBI" id="CHEBI:29101"/>
        <label>1</label>
    </ligand>
</feature>
<feature type="binding site" evidence="8">
    <location>
        <position position="188"/>
    </location>
    <ligand>
        <name>Na(+)</name>
        <dbReference type="ChEBI" id="CHEBI:29101"/>
        <label>1</label>
    </ligand>
</feature>
<dbReference type="Proteomes" id="UP000410492">
    <property type="component" value="Unassembled WGS sequence"/>
</dbReference>
<feature type="transmembrane region" description="Helical" evidence="9">
    <location>
        <begin position="567"/>
        <end position="590"/>
    </location>
</feature>
<feature type="transmembrane region" description="Helical" evidence="9">
    <location>
        <begin position="321"/>
        <end position="340"/>
    </location>
</feature>
<feature type="transmembrane region" description="Helical" evidence="9">
    <location>
        <begin position="252"/>
        <end position="275"/>
    </location>
</feature>
<feature type="transmembrane region" description="Helical" evidence="9">
    <location>
        <begin position="352"/>
        <end position="372"/>
    </location>
</feature>
<evidence type="ECO:0000313" key="10">
    <source>
        <dbReference type="EMBL" id="VEN52466.1"/>
    </source>
</evidence>
<evidence type="ECO:0000256" key="7">
    <source>
        <dbReference type="ARBA" id="ARBA00023136"/>
    </source>
</evidence>
<feature type="binding site" evidence="8">
    <location>
        <position position="512"/>
    </location>
    <ligand>
        <name>Na(+)</name>
        <dbReference type="ChEBI" id="CHEBI:29101"/>
        <label>1</label>
    </ligand>
</feature>
<dbReference type="CDD" id="cd06857">
    <property type="entry name" value="SLC5-6-like_sbd"/>
    <property type="match status" value="1"/>
</dbReference>
<dbReference type="PANTHER" id="PTHR11616">
    <property type="entry name" value="SODIUM/CHLORIDE DEPENDENT TRANSPORTER"/>
    <property type="match status" value="1"/>
</dbReference>
<dbReference type="PANTHER" id="PTHR11616:SF240">
    <property type="entry name" value="BLOATED TUBULES, ISOFORM B-RELATED"/>
    <property type="match status" value="1"/>
</dbReference>
<accession>A0A653CX18</accession>
<comment type="subcellular location">
    <subcellularLocation>
        <location evidence="1">Membrane</location>
        <topology evidence="1">Multi-pass membrane protein</topology>
    </subcellularLocation>
</comment>
<reference evidence="10 11" key="1">
    <citation type="submission" date="2019-01" db="EMBL/GenBank/DDBJ databases">
        <authorList>
            <person name="Sayadi A."/>
        </authorList>
    </citation>
    <scope>NUCLEOTIDE SEQUENCE [LARGE SCALE GENOMIC DNA]</scope>
</reference>
<feature type="transmembrane region" description="Helical" evidence="9">
    <location>
        <begin position="643"/>
        <end position="666"/>
    </location>
</feature>
<feature type="transmembrane region" description="Helical" evidence="9">
    <location>
        <begin position="611"/>
        <end position="631"/>
    </location>
</feature>
<dbReference type="PRINTS" id="PR00176">
    <property type="entry name" value="NANEUSMPORT"/>
</dbReference>
<protein>
    <recommendedName>
        <fullName evidence="12">Sodium-dependent nutrient amino acid transporter 1</fullName>
    </recommendedName>
</protein>
<evidence type="ECO:0000256" key="6">
    <source>
        <dbReference type="ARBA" id="ARBA00022989"/>
    </source>
</evidence>
<dbReference type="SUPFAM" id="SSF161070">
    <property type="entry name" value="SNF-like"/>
    <property type="match status" value="1"/>
</dbReference>
<evidence type="ECO:0000256" key="2">
    <source>
        <dbReference type="ARBA" id="ARBA00006459"/>
    </source>
</evidence>
<feature type="transmembrane region" description="Helical" evidence="9">
    <location>
        <begin position="430"/>
        <end position="450"/>
    </location>
</feature>
<dbReference type="InterPro" id="IPR037272">
    <property type="entry name" value="SNS_sf"/>
</dbReference>
<evidence type="ECO:0008006" key="12">
    <source>
        <dbReference type="Google" id="ProtNLM"/>
    </source>
</evidence>
<feature type="transmembrane region" description="Helical" evidence="9">
    <location>
        <begin position="201"/>
        <end position="222"/>
    </location>
</feature>
<name>A0A653CX18_CALMS</name>
<dbReference type="GO" id="GO:0015375">
    <property type="term" value="F:glycine:sodium symporter activity"/>
    <property type="evidence" value="ECO:0007669"/>
    <property type="project" value="TreeGrafter"/>
</dbReference>
<dbReference type="InterPro" id="IPR000175">
    <property type="entry name" value="Na/ntran_symport"/>
</dbReference>
<evidence type="ECO:0000256" key="9">
    <source>
        <dbReference type="SAM" id="Phobius"/>
    </source>
</evidence>
<feature type="transmembrane region" description="Helical" evidence="9">
    <location>
        <begin position="533"/>
        <end position="555"/>
    </location>
</feature>
<organism evidence="10 11">
    <name type="scientific">Callosobruchus maculatus</name>
    <name type="common">Southern cowpea weevil</name>
    <name type="synonym">Pulse bruchid</name>
    <dbReference type="NCBI Taxonomy" id="64391"/>
    <lineage>
        <taxon>Eukaryota</taxon>
        <taxon>Metazoa</taxon>
        <taxon>Ecdysozoa</taxon>
        <taxon>Arthropoda</taxon>
        <taxon>Hexapoda</taxon>
        <taxon>Insecta</taxon>
        <taxon>Pterygota</taxon>
        <taxon>Neoptera</taxon>
        <taxon>Endopterygota</taxon>
        <taxon>Coleoptera</taxon>
        <taxon>Polyphaga</taxon>
        <taxon>Cucujiformia</taxon>
        <taxon>Chrysomeloidea</taxon>
        <taxon>Chrysomelidae</taxon>
        <taxon>Bruchinae</taxon>
        <taxon>Bruchini</taxon>
        <taxon>Callosobruchus</taxon>
    </lineage>
</organism>
<gene>
    <name evidence="10" type="ORF">CALMAC_LOCUS12589</name>
</gene>
<keyword evidence="3" id="KW-0813">Transport</keyword>
<keyword evidence="6 9" id="KW-1133">Transmembrane helix</keyword>
<keyword evidence="4 9" id="KW-0812">Transmembrane</keyword>
<evidence type="ECO:0000256" key="8">
    <source>
        <dbReference type="PIRSR" id="PIRSR600175-1"/>
    </source>
</evidence>
<keyword evidence="5" id="KW-0769">Symport</keyword>
<evidence type="ECO:0000313" key="11">
    <source>
        <dbReference type="Proteomes" id="UP000410492"/>
    </source>
</evidence>
<dbReference type="OrthoDB" id="6581954at2759"/>
<evidence type="ECO:0000256" key="3">
    <source>
        <dbReference type="ARBA" id="ARBA00022448"/>
    </source>
</evidence>
<feature type="transmembrane region" description="Helical" evidence="9">
    <location>
        <begin position="397"/>
        <end position="418"/>
    </location>
</feature>
<sequence>MPQTFSKFIPVAAPIPTTCVDYVHPWTDSCLQAICGLYLYCMLESLRIYGTVYMVPQKYAVDDPIVAAFKPKLHHTPSLRAIRTYNELAVDGDFQDGIDTSIFHTIPRRKYDNSSVISKDSLASDSHMYEYATVGTLSITNSAPSELNSEMGSTVKLVHTKMGLSCQTWWQHVSTTVCTACMAAGMGNVYRLPQSALIRGGLPFVVAHTVLTLFVGLPLLFLELGVGQMAQEGVVKAWRAVPFFKGIGYIKLLAGCLISIYYPLYMGLSTFYIIWLLKGPAPFQECSARVKMTENGYSSVGKKGQDCIKETFIKPPLEDPYWFGIFTGFLLVIWIIITVLSIRKTKSYIRSLIILFFPMIFVDINLFIKSVILEKETDSLGTFFTKADWSRFTSSEVWYYACIQVFFSTNVGFGQFVTNAGIIYNKVNPCWTAIGYITINLLFGLGSVLISQSLTGSIGNHTSLNITSNHGDIAELYLTSLIYDITSSSKDSEIKAWAIMFFLLILLSGFISMATITYALLKTLTIESRRRLKWWHTSIILSFAGYVLGSCVLFQPNFDIVHLLDHYIVGNLILICTVIEVLALITFYGIDRIRSDFEFMLGHILSRLWLLLWWVLPILLTFIFAWGMVTLPMERIFKDDQAWMYGIGWGVVLSATVFIFAVGGWIMSRQEGYTVRDKFSESVKPSQNWGPTDPMSRHNWVQWNTKAKQGERDFTLKRKGTKDYTRSIKKSKKMAALSDLSNTVVDGVYKENPKQSIRTNGSNVYNEVLDHLNGSLRVTSIIDSFDLSHYTTTEENRVKNVNPLSRTNSYMNGSTIEEYGTFRKGPYIINDNVDHVCYRRYSDSEDATQL</sequence>
<dbReference type="GO" id="GO:0005886">
    <property type="term" value="C:plasma membrane"/>
    <property type="evidence" value="ECO:0007669"/>
    <property type="project" value="TreeGrafter"/>
</dbReference>
<comment type="similarity">
    <text evidence="2">Belongs to the sodium:neurotransmitter symporter (SNF) (TC 2.A.22) family.</text>
</comment>
<keyword evidence="7 9" id="KW-0472">Membrane</keyword>
<keyword evidence="11" id="KW-1185">Reference proteome</keyword>
<dbReference type="PROSITE" id="PS50267">
    <property type="entry name" value="NA_NEUROTRAN_SYMP_3"/>
    <property type="match status" value="1"/>
</dbReference>
<evidence type="ECO:0000256" key="5">
    <source>
        <dbReference type="ARBA" id="ARBA00022847"/>
    </source>
</evidence>
<keyword evidence="8" id="KW-0479">Metal-binding</keyword>
<dbReference type="GO" id="GO:0046872">
    <property type="term" value="F:metal ion binding"/>
    <property type="evidence" value="ECO:0007669"/>
    <property type="project" value="UniProtKB-KW"/>
</dbReference>
<dbReference type="EMBL" id="CAACVG010009206">
    <property type="protein sequence ID" value="VEN52466.1"/>
    <property type="molecule type" value="Genomic_DNA"/>
</dbReference>
<feature type="binding site" evidence="8">
    <location>
        <position position="440"/>
    </location>
    <ligand>
        <name>Na(+)</name>
        <dbReference type="ChEBI" id="CHEBI:29101"/>
        <label>1</label>
    </ligand>
</feature>
<proteinExistence type="inferred from homology"/>
<dbReference type="AlphaFoldDB" id="A0A653CX18"/>
<evidence type="ECO:0000256" key="1">
    <source>
        <dbReference type="ARBA" id="ARBA00004141"/>
    </source>
</evidence>
<dbReference type="Pfam" id="PF00209">
    <property type="entry name" value="SNF"/>
    <property type="match status" value="2"/>
</dbReference>
<keyword evidence="8" id="KW-0915">Sodium</keyword>
<feature type="binding site" evidence="8">
    <location>
        <position position="183"/>
    </location>
    <ligand>
        <name>Na(+)</name>
        <dbReference type="ChEBI" id="CHEBI:29101"/>
        <label>1</label>
    </ligand>
</feature>
<evidence type="ECO:0000256" key="4">
    <source>
        <dbReference type="ARBA" id="ARBA00022692"/>
    </source>
</evidence>